<dbReference type="InterPro" id="IPR051014">
    <property type="entry name" value="Cation_Transport_ATPase_IB"/>
</dbReference>
<keyword evidence="10" id="KW-0067">ATP-binding</keyword>
<dbReference type="SUPFAM" id="SSF81660">
    <property type="entry name" value="Metal cation-transporting ATPase, ATP-binding domain N"/>
    <property type="match status" value="1"/>
</dbReference>
<accession>A0A2U1SVS3</accession>
<dbReference type="Gene3D" id="2.40.50.100">
    <property type="match status" value="1"/>
</dbReference>
<feature type="transmembrane region" description="Helical" evidence="10">
    <location>
        <begin position="95"/>
        <end position="115"/>
    </location>
</feature>
<dbReference type="InterPro" id="IPR044492">
    <property type="entry name" value="P_typ_ATPase_HD_dom"/>
</dbReference>
<dbReference type="InterPro" id="IPR012312">
    <property type="entry name" value="Hemerythrin-like"/>
</dbReference>
<feature type="transmembrane region" description="Helical" evidence="10">
    <location>
        <begin position="885"/>
        <end position="903"/>
    </location>
</feature>
<dbReference type="SUPFAM" id="SSF111369">
    <property type="entry name" value="HlyD-like secretion proteins"/>
    <property type="match status" value="1"/>
</dbReference>
<dbReference type="GO" id="GO:0016887">
    <property type="term" value="F:ATP hydrolysis activity"/>
    <property type="evidence" value="ECO:0007669"/>
    <property type="project" value="InterPro"/>
</dbReference>
<dbReference type="InterPro" id="IPR058625">
    <property type="entry name" value="MdtA-like_BSH"/>
</dbReference>
<keyword evidence="5" id="KW-1278">Translocase</keyword>
<dbReference type="NCBIfam" id="TIGR01525">
    <property type="entry name" value="ATPase-IB_hvy"/>
    <property type="match status" value="1"/>
</dbReference>
<evidence type="ECO:0000256" key="4">
    <source>
        <dbReference type="ARBA" id="ARBA00022723"/>
    </source>
</evidence>
<feature type="domain" description="Hemerythrin-like" evidence="14">
    <location>
        <begin position="710"/>
        <end position="843"/>
    </location>
</feature>
<dbReference type="GO" id="GO:0015086">
    <property type="term" value="F:cadmium ion transmembrane transporter activity"/>
    <property type="evidence" value="ECO:0007669"/>
    <property type="project" value="TreeGrafter"/>
</dbReference>
<evidence type="ECO:0000259" key="13">
    <source>
        <dbReference type="Pfam" id="PF00122"/>
    </source>
</evidence>
<feature type="transmembrane region" description="Helical" evidence="10">
    <location>
        <begin position="151"/>
        <end position="177"/>
    </location>
</feature>
<organism evidence="17 18">
    <name type="scientific">Methylosinus sporium</name>
    <dbReference type="NCBI Taxonomy" id="428"/>
    <lineage>
        <taxon>Bacteria</taxon>
        <taxon>Pseudomonadati</taxon>
        <taxon>Pseudomonadota</taxon>
        <taxon>Alphaproteobacteria</taxon>
        <taxon>Hyphomicrobiales</taxon>
        <taxon>Methylocystaceae</taxon>
        <taxon>Methylosinus</taxon>
    </lineage>
</organism>
<feature type="transmembrane region" description="Helical" evidence="10">
    <location>
        <begin position="121"/>
        <end position="139"/>
    </location>
</feature>
<dbReference type="EMBL" id="PUIV01000001">
    <property type="protein sequence ID" value="PWB95692.1"/>
    <property type="molecule type" value="Genomic_DNA"/>
</dbReference>
<dbReference type="SUPFAM" id="SSF56784">
    <property type="entry name" value="HAD-like"/>
    <property type="match status" value="1"/>
</dbReference>
<evidence type="ECO:0000313" key="18">
    <source>
        <dbReference type="Proteomes" id="UP000245137"/>
    </source>
</evidence>
<evidence type="ECO:0000256" key="1">
    <source>
        <dbReference type="ARBA" id="ARBA00004370"/>
    </source>
</evidence>
<dbReference type="SFLD" id="SFLDG00002">
    <property type="entry name" value="C1.7:_P-type_atpase_like"/>
    <property type="match status" value="1"/>
</dbReference>
<evidence type="ECO:0000259" key="14">
    <source>
        <dbReference type="Pfam" id="PF01814"/>
    </source>
</evidence>
<dbReference type="GO" id="GO:0046872">
    <property type="term" value="F:metal ion binding"/>
    <property type="evidence" value="ECO:0007669"/>
    <property type="project" value="UniProtKB-KW"/>
</dbReference>
<dbReference type="Gene3D" id="2.70.150.10">
    <property type="entry name" value="Calcium-transporting ATPase, cytoplasmic transduction domain A"/>
    <property type="match status" value="1"/>
</dbReference>
<evidence type="ECO:0000256" key="8">
    <source>
        <dbReference type="ARBA" id="ARBA00039097"/>
    </source>
</evidence>
<feature type="transmembrane region" description="Helical" evidence="10">
    <location>
        <begin position="316"/>
        <end position="335"/>
    </location>
</feature>
<dbReference type="AlphaFoldDB" id="A0A2U1SVS3"/>
<dbReference type="SFLD" id="SFLDF00027">
    <property type="entry name" value="p-type_atpase"/>
    <property type="match status" value="1"/>
</dbReference>
<comment type="subcellular location">
    <subcellularLocation>
        <location evidence="10">Cell membrane</location>
    </subcellularLocation>
    <subcellularLocation>
        <location evidence="1">Membrane</location>
    </subcellularLocation>
</comment>
<dbReference type="EC" id="7.2.2.12" evidence="8"/>
<dbReference type="NCBIfam" id="TIGR01494">
    <property type="entry name" value="ATPase_P-type"/>
    <property type="match status" value="2"/>
</dbReference>
<dbReference type="GO" id="GO:0005886">
    <property type="term" value="C:plasma membrane"/>
    <property type="evidence" value="ECO:0007669"/>
    <property type="project" value="UniProtKB-SubCell"/>
</dbReference>
<dbReference type="PANTHER" id="PTHR48085">
    <property type="entry name" value="CADMIUM/ZINC-TRANSPORTING ATPASE HMA2-RELATED"/>
    <property type="match status" value="1"/>
</dbReference>
<dbReference type="InterPro" id="IPR023214">
    <property type="entry name" value="HAD_sf"/>
</dbReference>
<proteinExistence type="inferred from homology"/>
<keyword evidence="11" id="KW-0175">Coiled coil</keyword>
<keyword evidence="6 10" id="KW-1133">Transmembrane helix</keyword>
<evidence type="ECO:0000259" key="15">
    <source>
        <dbReference type="Pfam" id="PF25917"/>
    </source>
</evidence>
<evidence type="ECO:0000256" key="7">
    <source>
        <dbReference type="ARBA" id="ARBA00023136"/>
    </source>
</evidence>
<dbReference type="InterPro" id="IPR023298">
    <property type="entry name" value="ATPase_P-typ_TM_dom_sf"/>
</dbReference>
<feature type="domain" description="P-type ATPase A" evidence="13">
    <location>
        <begin position="201"/>
        <end position="299"/>
    </location>
</feature>
<reference evidence="17 18" key="1">
    <citation type="journal article" date="2018" name="Appl. Microbiol. Biotechnol.">
        <title>Co-cultivation of the strictly anaerobic methanogen Methanosarcina barkeri with aerobic methanotrophs in an oxygen-limited membrane bioreactor.</title>
        <authorList>
            <person name="In 't Zandt M.H."/>
            <person name="van den Bosch T.J.M."/>
            <person name="Rijkers R."/>
            <person name="van Kessel M.A.H.J."/>
            <person name="Jetten M.S.M."/>
            <person name="Welte C.U."/>
        </authorList>
    </citation>
    <scope>NUCLEOTIDE SEQUENCE [LARGE SCALE GENOMIC DNA]</scope>
    <source>
        <strain evidence="17 18">DSM 17706</strain>
    </source>
</reference>
<dbReference type="InterPro" id="IPR023299">
    <property type="entry name" value="ATPase_P-typ_cyto_dom_N"/>
</dbReference>
<feature type="region of interest" description="Disordered" evidence="12">
    <location>
        <begin position="1153"/>
        <end position="1172"/>
    </location>
</feature>
<evidence type="ECO:0000256" key="5">
    <source>
        <dbReference type="ARBA" id="ARBA00022967"/>
    </source>
</evidence>
<dbReference type="Pfam" id="PF00122">
    <property type="entry name" value="E1-E2_ATPase"/>
    <property type="match status" value="1"/>
</dbReference>
<evidence type="ECO:0000256" key="10">
    <source>
        <dbReference type="RuleBase" id="RU362081"/>
    </source>
</evidence>
<keyword evidence="18" id="KW-1185">Reference proteome</keyword>
<dbReference type="Gene3D" id="3.40.50.1000">
    <property type="entry name" value="HAD superfamily/HAD-like"/>
    <property type="match status" value="1"/>
</dbReference>
<dbReference type="Gene3D" id="1.10.287.470">
    <property type="entry name" value="Helix hairpin bin"/>
    <property type="match status" value="1"/>
</dbReference>
<dbReference type="Pfam" id="PF00702">
    <property type="entry name" value="Hydrolase"/>
    <property type="match status" value="1"/>
</dbReference>
<comment type="caution">
    <text evidence="17">The sequence shown here is derived from an EMBL/GenBank/DDBJ whole genome shotgun (WGS) entry which is preliminary data.</text>
</comment>
<dbReference type="PRINTS" id="PR00119">
    <property type="entry name" value="CATATPASE"/>
</dbReference>
<dbReference type="InterPro" id="IPR018303">
    <property type="entry name" value="ATPase_P-typ_P_site"/>
</dbReference>
<dbReference type="SUPFAM" id="SSF81653">
    <property type="entry name" value="Calcium ATPase, transduction domain A"/>
    <property type="match status" value="1"/>
</dbReference>
<dbReference type="InterPro" id="IPR059000">
    <property type="entry name" value="ATPase_P-type_domA"/>
</dbReference>
<dbReference type="Gene3D" id="3.40.1110.10">
    <property type="entry name" value="Calcium-transporting ATPase, cytoplasmic domain N"/>
    <property type="match status" value="1"/>
</dbReference>
<comment type="similarity">
    <text evidence="2 10">Belongs to the cation transport ATPase (P-type) (TC 3.A.3) family. Type IB subfamily.</text>
</comment>
<dbReference type="InterPro" id="IPR001757">
    <property type="entry name" value="P_typ_ATPase"/>
</dbReference>
<feature type="transmembrane region" description="Helical" evidence="10">
    <location>
        <begin position="341"/>
        <end position="363"/>
    </location>
</feature>
<dbReference type="InterPro" id="IPR008250">
    <property type="entry name" value="ATPase_P-typ_transduc_dom_A_sf"/>
</dbReference>
<dbReference type="Proteomes" id="UP000245137">
    <property type="component" value="Unassembled WGS sequence"/>
</dbReference>
<keyword evidence="3 10" id="KW-0812">Transmembrane</keyword>
<protein>
    <recommendedName>
        <fullName evidence="8">P-type Zn(2+) transporter</fullName>
        <ecNumber evidence="8">7.2.2.12</ecNumber>
    </recommendedName>
</protein>
<keyword evidence="7 10" id="KW-0472">Membrane</keyword>
<feature type="domain" description="CusB-like beta-barrel" evidence="16">
    <location>
        <begin position="1080"/>
        <end position="1154"/>
    </location>
</feature>
<dbReference type="SFLD" id="SFLDS00003">
    <property type="entry name" value="Haloacid_Dehalogenase"/>
    <property type="match status" value="1"/>
</dbReference>
<dbReference type="PROSITE" id="PS00154">
    <property type="entry name" value="ATPASE_E1_E2"/>
    <property type="match status" value="1"/>
</dbReference>
<feature type="transmembrane region" description="Helical" evidence="10">
    <location>
        <begin position="651"/>
        <end position="670"/>
    </location>
</feature>
<gene>
    <name evidence="17" type="ORF">C5689_00835</name>
</gene>
<dbReference type="InterPro" id="IPR058792">
    <property type="entry name" value="Beta-barrel_RND_2"/>
</dbReference>
<dbReference type="InterPro" id="IPR027256">
    <property type="entry name" value="P-typ_ATPase_IB"/>
</dbReference>
<evidence type="ECO:0000256" key="3">
    <source>
        <dbReference type="ARBA" id="ARBA00022692"/>
    </source>
</evidence>
<dbReference type="Pfam" id="PF25917">
    <property type="entry name" value="BSH_RND"/>
    <property type="match status" value="1"/>
</dbReference>
<feature type="domain" description="Multidrug resistance protein MdtA-like barrel-sandwich hybrid" evidence="15">
    <location>
        <begin position="928"/>
        <end position="1067"/>
    </location>
</feature>
<keyword evidence="10" id="KW-0547">Nucleotide-binding</keyword>
<keyword evidence="10" id="KW-1003">Cell membrane</keyword>
<evidence type="ECO:0000256" key="6">
    <source>
        <dbReference type="ARBA" id="ARBA00022989"/>
    </source>
</evidence>
<feature type="transmembrane region" description="Helical" evidence="10">
    <location>
        <begin position="39"/>
        <end position="61"/>
    </location>
</feature>
<dbReference type="PANTHER" id="PTHR48085:SF5">
    <property type="entry name" value="CADMIUM_ZINC-TRANSPORTING ATPASE HMA4-RELATED"/>
    <property type="match status" value="1"/>
</dbReference>
<name>A0A2U1SVS3_METSR</name>
<dbReference type="Gene3D" id="1.20.120.520">
    <property type="entry name" value="nmb1532 protein domain like"/>
    <property type="match status" value="1"/>
</dbReference>
<evidence type="ECO:0000256" key="12">
    <source>
        <dbReference type="SAM" id="MobiDB-lite"/>
    </source>
</evidence>
<evidence type="ECO:0000259" key="16">
    <source>
        <dbReference type="Pfam" id="PF25954"/>
    </source>
</evidence>
<dbReference type="SUPFAM" id="SSF81665">
    <property type="entry name" value="Calcium ATPase, transmembrane domain M"/>
    <property type="match status" value="1"/>
</dbReference>
<dbReference type="GO" id="GO:0005524">
    <property type="term" value="F:ATP binding"/>
    <property type="evidence" value="ECO:0007669"/>
    <property type="project" value="UniProtKB-UniRule"/>
</dbReference>
<keyword evidence="4 10" id="KW-0479">Metal-binding</keyword>
<dbReference type="InterPro" id="IPR036412">
    <property type="entry name" value="HAD-like_sf"/>
</dbReference>
<comment type="catalytic activity">
    <reaction evidence="9">
        <text>Zn(2+)(in) + ATP + H2O = Zn(2+)(out) + ADP + phosphate + H(+)</text>
        <dbReference type="Rhea" id="RHEA:20621"/>
        <dbReference type="ChEBI" id="CHEBI:15377"/>
        <dbReference type="ChEBI" id="CHEBI:15378"/>
        <dbReference type="ChEBI" id="CHEBI:29105"/>
        <dbReference type="ChEBI" id="CHEBI:30616"/>
        <dbReference type="ChEBI" id="CHEBI:43474"/>
        <dbReference type="ChEBI" id="CHEBI:456216"/>
        <dbReference type="EC" id="7.2.2.12"/>
    </reaction>
</comment>
<evidence type="ECO:0000313" key="17">
    <source>
        <dbReference type="EMBL" id="PWB95692.1"/>
    </source>
</evidence>
<dbReference type="Gene3D" id="2.40.30.170">
    <property type="match status" value="1"/>
</dbReference>
<dbReference type="Pfam" id="PF25954">
    <property type="entry name" value="Beta-barrel_RND_2"/>
    <property type="match status" value="1"/>
</dbReference>
<sequence>MQKRRLEAALRSSIFATGVALLAFRVAKGYFNRVGRARAAFQTLIVGGFAAAAAFGSARAFGRADLFGDPRAGPSRRFGVDRMSPTAKERFWRRALILFSLASLMAGLVVAFIGSPGFARWIWAAGAVPVAASLAIAIIRDLRAGRTGVDAIAFLSMAAALALGEALAGVIVAVMYAGGNVLEDLAVGRAERDLRSLVDRAPRSAHRRVAQEIEDVPLDAIRVGDMLLVRAGEVVPVDGQIASSEASLDESAVTGEPLPVLRHAGEAVLSGTVNAGEAFEMQASALAGESTYAGIVALVTAAQSAKAPFMRMADRYALLLLPTALLVAGAAWALSHDPVRGLAVLVAATPCPLILAAPAAFIAGASQAARRGILIKGGGPLEALARTRTVMFDKTGTLTVGGARLVAIETAPDEAQDEALRLAASLEQASHHVVAAAIVSAATQRGLALQLPRNVRETLGTGIAGEVEGAALRVGSLSFVHQGAPVADWAARAARRASWRSALTVFISVDGQPIAALLLADELRREAPRAVRALRDIGVAKIVMVTGDRPDAAETIAAALDLDAVLADRVPSDKVDAVAMEQRLAPTLMVGDGINDAPALAAADVGVAMGARGASASSEAADVVILVDRIDSVPEAVAIARRTRAIALQSIVVGMTLSGVTMTAAAFGFVTPVAGALIQEAIDIAVILNALRALGPGVAAGRTPMPETAARALRKGHEEITACLDRLRQIADALDEAPPQRAADYILEADRLVGETILAHEREDESAIYPRISSFLPDGAALGAMSRAHREIRHQARLLTRLSDGLRDNEPDKYAIRDGQRIIESIEALARLHNAQEEDIYEQAASPPLGRERARTIERARTEGAASALDRVSDAMRGARWRRRLALGALALAILLGSAWLYGRWGSPFRSPSVTAEGVVAAIGTTPIETRISGRIEAVYCDRGTKVVAGQICAEIDPGPYRTIASQSEADLASATRRLEQAKAHLARVRKQIESGRPKARFMAMLEAAQRRVAAEEESYASSRAALRAAEDDLARTKIAAPVAGTVVARDAEVGQTVGDAHKALFLVSTDPGVVKIDAIVHEADEIGEVRIGSLATFVVASLPKRVFSGQVTQISRLAPGAAKAASYRIVLEAPNADLLLEPEMTATITIEPEKNAPSFHHPSGVEPRPIE</sequence>
<evidence type="ECO:0000256" key="11">
    <source>
        <dbReference type="SAM" id="Coils"/>
    </source>
</evidence>
<dbReference type="GO" id="GO:0016463">
    <property type="term" value="F:P-type zinc transporter activity"/>
    <property type="evidence" value="ECO:0007669"/>
    <property type="project" value="UniProtKB-EC"/>
</dbReference>
<dbReference type="Pfam" id="PF01814">
    <property type="entry name" value="Hemerythrin"/>
    <property type="match status" value="1"/>
</dbReference>
<feature type="coiled-coil region" evidence="11">
    <location>
        <begin position="965"/>
        <end position="1026"/>
    </location>
</feature>
<evidence type="ECO:0000256" key="9">
    <source>
        <dbReference type="ARBA" id="ARBA00047308"/>
    </source>
</evidence>
<evidence type="ECO:0000256" key="2">
    <source>
        <dbReference type="ARBA" id="ARBA00006024"/>
    </source>
</evidence>